<name>A0A941EZF2_9BACT</name>
<gene>
    <name evidence="1" type="ORF">KDU71_00575</name>
</gene>
<reference evidence="1" key="2">
    <citation type="submission" date="2021-04" db="EMBL/GenBank/DDBJ databases">
        <authorList>
            <person name="Zhang T."/>
            <person name="Zhang Y."/>
            <person name="Lu D."/>
            <person name="Zuo D."/>
            <person name="Du Z."/>
        </authorList>
    </citation>
    <scope>NUCLEOTIDE SEQUENCE</scope>
    <source>
        <strain evidence="1">JR1</strain>
    </source>
</reference>
<keyword evidence="2" id="KW-1185">Reference proteome</keyword>
<sequence length="241" mass="27432">MDLFKKRKTIDGQLLLFMTLAILLSCNSDYRFDRDIVFGQGWTVVATKSVDNNSTIYGKHFDLEIDSEKIYLLTFDDGLHLSSLNVNNHKVVQGTFADGTLYFNLTPFLNESGLANNLELCIKDASEQEQCKSLLRGSSLLCVNKLFMSSIKYGSVFHMANRSIDIVIRNSYDTERQGILKYSYFKDEKIVKIYTTPVFISANSENLYQHTIADEIPDLTTVECELYSQGALMDKHEVVIK</sequence>
<protein>
    <submittedName>
        <fullName evidence="1">Uncharacterized protein</fullName>
    </submittedName>
</protein>
<reference evidence="1" key="1">
    <citation type="journal article" date="2018" name="Int. J. Syst. Evol. Microbiol.">
        <title>Carboxylicivirga sediminis sp. nov., isolated from coastal sediment.</title>
        <authorList>
            <person name="Wang F.Q."/>
            <person name="Ren L.H."/>
            <person name="Zou R.J."/>
            <person name="Sun Y.Z."/>
            <person name="Liu X.J."/>
            <person name="Jiang F."/>
            <person name="Liu L.J."/>
        </authorList>
    </citation>
    <scope>NUCLEOTIDE SEQUENCE</scope>
    <source>
        <strain evidence="1">JR1</strain>
    </source>
</reference>
<dbReference type="PROSITE" id="PS51257">
    <property type="entry name" value="PROKAR_LIPOPROTEIN"/>
    <property type="match status" value="1"/>
</dbReference>
<accession>A0A941EZF2</accession>
<dbReference type="AlphaFoldDB" id="A0A941EZF2"/>
<dbReference type="Proteomes" id="UP000679220">
    <property type="component" value="Unassembled WGS sequence"/>
</dbReference>
<comment type="caution">
    <text evidence="1">The sequence shown here is derived from an EMBL/GenBank/DDBJ whole genome shotgun (WGS) entry which is preliminary data.</text>
</comment>
<evidence type="ECO:0000313" key="1">
    <source>
        <dbReference type="EMBL" id="MBR8534039.1"/>
    </source>
</evidence>
<dbReference type="EMBL" id="JAGTAR010000001">
    <property type="protein sequence ID" value="MBR8534039.1"/>
    <property type="molecule type" value="Genomic_DNA"/>
</dbReference>
<proteinExistence type="predicted"/>
<dbReference type="RefSeq" id="WP_212187945.1">
    <property type="nucleotide sequence ID" value="NZ_JAGTAR010000001.1"/>
</dbReference>
<organism evidence="1 2">
    <name type="scientific">Carboxylicivirga sediminis</name>
    <dbReference type="NCBI Taxonomy" id="2006564"/>
    <lineage>
        <taxon>Bacteria</taxon>
        <taxon>Pseudomonadati</taxon>
        <taxon>Bacteroidota</taxon>
        <taxon>Bacteroidia</taxon>
        <taxon>Marinilabiliales</taxon>
        <taxon>Marinilabiliaceae</taxon>
        <taxon>Carboxylicivirga</taxon>
    </lineage>
</organism>
<evidence type="ECO:0000313" key="2">
    <source>
        <dbReference type="Proteomes" id="UP000679220"/>
    </source>
</evidence>